<reference evidence="3 4" key="1">
    <citation type="submission" date="2024-09" db="EMBL/GenBank/DDBJ databases">
        <authorList>
            <person name="Lee S.D."/>
        </authorList>
    </citation>
    <scope>NUCLEOTIDE SEQUENCE [LARGE SCALE GENOMIC DNA]</scope>
    <source>
        <strain evidence="3 4">N1-1</strain>
    </source>
</reference>
<dbReference type="SUPFAM" id="SSF52266">
    <property type="entry name" value="SGNH hydrolase"/>
    <property type="match status" value="1"/>
</dbReference>
<feature type="chain" id="PRO_5045572922" evidence="1">
    <location>
        <begin position="31"/>
        <end position="296"/>
    </location>
</feature>
<feature type="domain" description="SGNH hydrolase-type esterase" evidence="2">
    <location>
        <begin position="49"/>
        <end position="281"/>
    </location>
</feature>
<keyword evidence="4" id="KW-1185">Reference proteome</keyword>
<feature type="signal peptide" evidence="1">
    <location>
        <begin position="1"/>
        <end position="30"/>
    </location>
</feature>
<proteinExistence type="predicted"/>
<name>A0ABV6VJC2_9ACTN</name>
<evidence type="ECO:0000313" key="3">
    <source>
        <dbReference type="EMBL" id="MFC1413793.1"/>
    </source>
</evidence>
<accession>A0ABV6VJC2</accession>
<dbReference type="Gene3D" id="3.40.50.1110">
    <property type="entry name" value="SGNH hydrolase"/>
    <property type="match status" value="1"/>
</dbReference>
<organism evidence="3 4">
    <name type="scientific">Streptacidiphilus alkalitolerans</name>
    <dbReference type="NCBI Taxonomy" id="3342712"/>
    <lineage>
        <taxon>Bacteria</taxon>
        <taxon>Bacillati</taxon>
        <taxon>Actinomycetota</taxon>
        <taxon>Actinomycetes</taxon>
        <taxon>Kitasatosporales</taxon>
        <taxon>Streptomycetaceae</taxon>
        <taxon>Streptacidiphilus</taxon>
    </lineage>
</organism>
<keyword evidence="1" id="KW-0732">Signal</keyword>
<sequence>MSSTSRIRRGLTALAVAALATATMAGNASAHDRGGRHHHPAPPHYYVSLGDSLAAGYQPDVHTNTSLSYTDQLYTQLKKHDPRLVHIKLGCSGETTGTMIDGGICSYPGATSQLDAAVKFLRAHRGEVRYVTLDIGANNVDGCLAGGAIDQACTTAGVATVGTQLPQIAGALRRAGGGSPEYVGMNYYDPFLAVWLTGPAGQALAQQSTALSTVLNGVIAKGLHRNGFALADVSKAFSTDDFTDQVTLPGVGAVPLNVARICAWTWECTPYHDIHANPTGYGVLAAAFEKTLERRR</sequence>
<evidence type="ECO:0000259" key="2">
    <source>
        <dbReference type="Pfam" id="PF13472"/>
    </source>
</evidence>
<dbReference type="InterPro" id="IPR036514">
    <property type="entry name" value="SGNH_hydro_sf"/>
</dbReference>
<evidence type="ECO:0000313" key="4">
    <source>
        <dbReference type="Proteomes" id="UP001592582"/>
    </source>
</evidence>
<evidence type="ECO:0000256" key="1">
    <source>
        <dbReference type="SAM" id="SignalP"/>
    </source>
</evidence>
<dbReference type="EMBL" id="JBHEZX010000019">
    <property type="protein sequence ID" value="MFC1413793.1"/>
    <property type="molecule type" value="Genomic_DNA"/>
</dbReference>
<comment type="caution">
    <text evidence="3">The sequence shown here is derived from an EMBL/GenBank/DDBJ whole genome shotgun (WGS) entry which is preliminary data.</text>
</comment>
<dbReference type="Proteomes" id="UP001592582">
    <property type="component" value="Unassembled WGS sequence"/>
</dbReference>
<dbReference type="RefSeq" id="WP_380516266.1">
    <property type="nucleotide sequence ID" value="NZ_JBHEZX010000019.1"/>
</dbReference>
<dbReference type="InterPro" id="IPR013830">
    <property type="entry name" value="SGNH_hydro"/>
</dbReference>
<keyword evidence="3" id="KW-0378">Hydrolase</keyword>
<gene>
    <name evidence="3" type="ORF">ACEZDG_31480</name>
</gene>
<protein>
    <submittedName>
        <fullName evidence="3">SGNH/GDSL hydrolase family protein</fullName>
    </submittedName>
</protein>
<dbReference type="Pfam" id="PF13472">
    <property type="entry name" value="Lipase_GDSL_2"/>
    <property type="match status" value="1"/>
</dbReference>
<dbReference type="GO" id="GO:0016787">
    <property type="term" value="F:hydrolase activity"/>
    <property type="evidence" value="ECO:0007669"/>
    <property type="project" value="UniProtKB-KW"/>
</dbReference>